<dbReference type="InterPro" id="IPR014729">
    <property type="entry name" value="Rossmann-like_a/b/a_fold"/>
</dbReference>
<comment type="caution">
    <text evidence="6">The sequence shown here is derived from an EMBL/GenBank/DDBJ whole genome shotgun (WGS) entry which is preliminary data.</text>
</comment>
<comment type="similarity">
    <text evidence="2">Belongs to the asparagine synthetase family.</text>
</comment>
<comment type="pathway">
    <text evidence="1">Amino-acid biosynthesis; L-asparagine biosynthesis; L-asparagine from L-aspartate (L-Gln route): step 1/1.</text>
</comment>
<dbReference type="PANTHER" id="PTHR43284">
    <property type="entry name" value="ASPARAGINE SYNTHETASE (GLUTAMINE-HYDROLYZING)"/>
    <property type="match status" value="1"/>
</dbReference>
<dbReference type="SUPFAM" id="SSF52402">
    <property type="entry name" value="Adenine nucleotide alpha hydrolases-like"/>
    <property type="match status" value="1"/>
</dbReference>
<dbReference type="EC" id="6.3.5.4" evidence="3"/>
<dbReference type="PANTHER" id="PTHR43284:SF1">
    <property type="entry name" value="ASPARAGINE SYNTHETASE"/>
    <property type="match status" value="1"/>
</dbReference>
<evidence type="ECO:0000313" key="6">
    <source>
        <dbReference type="EMBL" id="MCW6536927.1"/>
    </source>
</evidence>
<organism evidence="6 7">
    <name type="scientific">Sphingomonas lycopersici</name>
    <dbReference type="NCBI Taxonomy" id="2951807"/>
    <lineage>
        <taxon>Bacteria</taxon>
        <taxon>Pseudomonadati</taxon>
        <taxon>Pseudomonadota</taxon>
        <taxon>Alphaproteobacteria</taxon>
        <taxon>Sphingomonadales</taxon>
        <taxon>Sphingomonadaceae</taxon>
        <taxon>Sphingomonas</taxon>
    </lineage>
</organism>
<comment type="catalytic activity">
    <reaction evidence="4">
        <text>L-aspartate + L-glutamine + ATP + H2O = L-asparagine + L-glutamate + AMP + diphosphate + H(+)</text>
        <dbReference type="Rhea" id="RHEA:12228"/>
        <dbReference type="ChEBI" id="CHEBI:15377"/>
        <dbReference type="ChEBI" id="CHEBI:15378"/>
        <dbReference type="ChEBI" id="CHEBI:29985"/>
        <dbReference type="ChEBI" id="CHEBI:29991"/>
        <dbReference type="ChEBI" id="CHEBI:30616"/>
        <dbReference type="ChEBI" id="CHEBI:33019"/>
        <dbReference type="ChEBI" id="CHEBI:58048"/>
        <dbReference type="ChEBI" id="CHEBI:58359"/>
        <dbReference type="ChEBI" id="CHEBI:456215"/>
        <dbReference type="EC" id="6.3.5.4"/>
    </reaction>
</comment>
<keyword evidence="7" id="KW-1185">Reference proteome</keyword>
<evidence type="ECO:0000256" key="1">
    <source>
        <dbReference type="ARBA" id="ARBA00005187"/>
    </source>
</evidence>
<sequence length="604" mass="66502">MNRPRFIGLCPRNKERRMHWPDLRALMRGEELSSLFAAPGCHVLHSAQGSHRDQNMTTLLLGRVSHAAPGYPCATDGAASHMPALIDEKDFWGDFVAISHSEDATILYRSAQGRLPCYVCETDDWIGFSSDIDLLARALSRPFEPDWNAIAHHLSHPHQRVPQTCLAGVTEIFGGQSLTISRDLVIRNEWTPWKNVTGKKHRIGLDEARHQLRRAALQTVKRLARPYRHVVLGVSGGLDSSIVAAALANAGAPITLVTLASRDPRGDERHYARILANHLGTELVERFEDISLIDPFRSQSAHLPRPIGRAFAQSADALLSDEARIHGADCHFTGAGGDNVFCYLQSAAPVADQLKRGQLLEALRCASDIGKVTDAGMLKAFRLGVRRAFRPSAYRWPLDRRFLTADALYKAQTVEPHPWLAAPRASLPGTAAHIAAIAAIENHLEGFHRELALPVISPLVSRPMVDAALAIPARLWCAGGRNRAVARHAFADLLPPEIIARQTKGTPDGVAAALYERDRAQIRDFLCDGALADQAIIDRDAIIDAMKNEGPVRGDDYIRILALCDVEAWLQTRFRKDRPARLSPPEDDARQGRCLRAGIAPLHP</sequence>
<dbReference type="Proteomes" id="UP001165565">
    <property type="component" value="Unassembled WGS sequence"/>
</dbReference>
<accession>A0AA42CS70</accession>
<dbReference type="Pfam" id="PF00733">
    <property type="entry name" value="Asn_synthase"/>
    <property type="match status" value="1"/>
</dbReference>
<feature type="domain" description="Asparagine synthetase" evidence="5">
    <location>
        <begin position="212"/>
        <end position="570"/>
    </location>
</feature>
<dbReference type="GO" id="GO:0004066">
    <property type="term" value="F:asparagine synthase (glutamine-hydrolyzing) activity"/>
    <property type="evidence" value="ECO:0007669"/>
    <property type="project" value="UniProtKB-EC"/>
</dbReference>
<dbReference type="AlphaFoldDB" id="A0AA42CS70"/>
<dbReference type="PIRSF" id="PIRSF001589">
    <property type="entry name" value="Asn_synthetase_glu-h"/>
    <property type="match status" value="1"/>
</dbReference>
<dbReference type="InterPro" id="IPR051786">
    <property type="entry name" value="ASN_synthetase/amidase"/>
</dbReference>
<protein>
    <recommendedName>
        <fullName evidence="3">asparagine synthase (glutamine-hydrolyzing)</fullName>
        <ecNumber evidence="3">6.3.5.4</ecNumber>
    </recommendedName>
</protein>
<evidence type="ECO:0000259" key="5">
    <source>
        <dbReference type="Pfam" id="PF00733"/>
    </source>
</evidence>
<gene>
    <name evidence="6" type="ORF">NEE01_19285</name>
</gene>
<dbReference type="EMBL" id="JANFAV010000017">
    <property type="protein sequence ID" value="MCW6536927.1"/>
    <property type="molecule type" value="Genomic_DNA"/>
</dbReference>
<evidence type="ECO:0000256" key="2">
    <source>
        <dbReference type="ARBA" id="ARBA00005752"/>
    </source>
</evidence>
<dbReference type="InterPro" id="IPR001962">
    <property type="entry name" value="Asn_synthase"/>
</dbReference>
<dbReference type="InterPro" id="IPR006426">
    <property type="entry name" value="Asn_synth_AEB"/>
</dbReference>
<evidence type="ECO:0000256" key="4">
    <source>
        <dbReference type="ARBA" id="ARBA00048741"/>
    </source>
</evidence>
<evidence type="ECO:0000313" key="7">
    <source>
        <dbReference type="Proteomes" id="UP001165565"/>
    </source>
</evidence>
<evidence type="ECO:0000256" key="3">
    <source>
        <dbReference type="ARBA" id="ARBA00012737"/>
    </source>
</evidence>
<name>A0AA42CS70_9SPHN</name>
<dbReference type="Gene3D" id="3.40.50.620">
    <property type="entry name" value="HUPs"/>
    <property type="match status" value="1"/>
</dbReference>
<reference evidence="6" key="1">
    <citation type="submission" date="2022-06" db="EMBL/GenBank/DDBJ databases">
        <title>Sphingomonas sp. nov. isolated from rhizosphere soil of tomato.</title>
        <authorList>
            <person name="Dong H."/>
            <person name="Gao R."/>
        </authorList>
    </citation>
    <scope>NUCLEOTIDE SEQUENCE</scope>
    <source>
        <strain evidence="6">MMSM24</strain>
    </source>
</reference>
<proteinExistence type="inferred from homology"/>
<dbReference type="GO" id="GO:0006529">
    <property type="term" value="P:asparagine biosynthetic process"/>
    <property type="evidence" value="ECO:0007669"/>
    <property type="project" value="InterPro"/>
</dbReference>